<dbReference type="EMBL" id="FNIE01000010">
    <property type="protein sequence ID" value="SDO56181.1"/>
    <property type="molecule type" value="Genomic_DNA"/>
</dbReference>
<feature type="compositionally biased region" description="Polar residues" evidence="1">
    <location>
        <begin position="121"/>
        <end position="131"/>
    </location>
</feature>
<feature type="region of interest" description="Disordered" evidence="1">
    <location>
        <begin position="110"/>
        <end position="139"/>
    </location>
</feature>
<protein>
    <submittedName>
        <fullName evidence="2">Uncharacterized protein</fullName>
    </submittedName>
</protein>
<dbReference type="Proteomes" id="UP000199341">
    <property type="component" value="Unassembled WGS sequence"/>
</dbReference>
<evidence type="ECO:0000313" key="3">
    <source>
        <dbReference type="Proteomes" id="UP000199341"/>
    </source>
</evidence>
<dbReference type="AlphaFoldDB" id="A0A1H0KKB8"/>
<sequence>MNAAERYAGAVRKRYCPDQEVPPLWVERQLWPEGSGQDSRLQRVVFAGAGGYGPYGPRWSAVTHEQLEYLVGAAVDTGRGDGYVPRPVEAEPRLVFDEFAVTRLDWPRPFPGAGVHAGRPTTRTTIPSSDSYKYPPDGT</sequence>
<proteinExistence type="predicted"/>
<keyword evidence="3" id="KW-1185">Reference proteome</keyword>
<organism evidence="2 3">
    <name type="scientific">Actinacidiphila guanduensis</name>
    <dbReference type="NCBI Taxonomy" id="310781"/>
    <lineage>
        <taxon>Bacteria</taxon>
        <taxon>Bacillati</taxon>
        <taxon>Actinomycetota</taxon>
        <taxon>Actinomycetes</taxon>
        <taxon>Kitasatosporales</taxon>
        <taxon>Streptomycetaceae</taxon>
        <taxon>Actinacidiphila</taxon>
    </lineage>
</organism>
<gene>
    <name evidence="2" type="ORF">SAMN05216259_110280</name>
</gene>
<accession>A0A1H0KKB8</accession>
<reference evidence="2 3" key="1">
    <citation type="submission" date="2016-10" db="EMBL/GenBank/DDBJ databases">
        <authorList>
            <person name="de Groot N.N."/>
        </authorList>
    </citation>
    <scope>NUCLEOTIDE SEQUENCE [LARGE SCALE GENOMIC DNA]</scope>
    <source>
        <strain evidence="2 3">CGMCC 4.2022</strain>
    </source>
</reference>
<evidence type="ECO:0000313" key="2">
    <source>
        <dbReference type="EMBL" id="SDO56181.1"/>
    </source>
</evidence>
<evidence type="ECO:0000256" key="1">
    <source>
        <dbReference type="SAM" id="MobiDB-lite"/>
    </source>
</evidence>
<name>A0A1H0KKB8_9ACTN</name>